<protein>
    <recommendedName>
        <fullName evidence="1">rRNA N-glycosylase</fullName>
        <ecNumber evidence="1">3.2.2.22</ecNumber>
    </recommendedName>
</protein>
<comment type="catalytic activity">
    <reaction evidence="1">
        <text>Endohydrolysis of the N-glycosidic bond at one specific adenosine on the 28S rRNA.</text>
        <dbReference type="EC" id="3.2.2.22"/>
    </reaction>
</comment>
<comment type="similarity">
    <text evidence="1">Belongs to the ribosome-inactivating protein family.</text>
</comment>
<evidence type="ECO:0000313" key="3">
    <source>
        <dbReference type="Proteomes" id="UP001151760"/>
    </source>
</evidence>
<dbReference type="SUPFAM" id="SSF56371">
    <property type="entry name" value="Ribosome inactivating proteins (RIP)"/>
    <property type="match status" value="1"/>
</dbReference>
<comment type="caution">
    <text evidence="2">The sequence shown here is derived from an EMBL/GenBank/DDBJ whole genome shotgun (WGS) entry which is preliminary data.</text>
</comment>
<gene>
    <name evidence="2" type="ORF">Tco_0873820</name>
</gene>
<proteinExistence type="inferred from homology"/>
<dbReference type="EMBL" id="BQNB010013371">
    <property type="protein sequence ID" value="GJT15114.1"/>
    <property type="molecule type" value="Genomic_DNA"/>
</dbReference>
<keyword evidence="1" id="KW-0611">Plant defense</keyword>
<organism evidence="2 3">
    <name type="scientific">Tanacetum coccineum</name>
    <dbReference type="NCBI Taxonomy" id="301880"/>
    <lineage>
        <taxon>Eukaryota</taxon>
        <taxon>Viridiplantae</taxon>
        <taxon>Streptophyta</taxon>
        <taxon>Embryophyta</taxon>
        <taxon>Tracheophyta</taxon>
        <taxon>Spermatophyta</taxon>
        <taxon>Magnoliopsida</taxon>
        <taxon>eudicotyledons</taxon>
        <taxon>Gunneridae</taxon>
        <taxon>Pentapetalae</taxon>
        <taxon>asterids</taxon>
        <taxon>campanulids</taxon>
        <taxon>Asterales</taxon>
        <taxon>Asteraceae</taxon>
        <taxon>Asteroideae</taxon>
        <taxon>Anthemideae</taxon>
        <taxon>Anthemidinae</taxon>
        <taxon>Tanacetum</taxon>
    </lineage>
</organism>
<dbReference type="Pfam" id="PF00161">
    <property type="entry name" value="RIP"/>
    <property type="match status" value="1"/>
</dbReference>
<evidence type="ECO:0000313" key="2">
    <source>
        <dbReference type="EMBL" id="GJT15114.1"/>
    </source>
</evidence>
<name>A0ABQ5BQI8_9ASTR</name>
<dbReference type="Proteomes" id="UP001151760">
    <property type="component" value="Unassembled WGS sequence"/>
</dbReference>
<reference evidence="2" key="1">
    <citation type="journal article" date="2022" name="Int. J. Mol. Sci.">
        <title>Draft Genome of Tanacetum Coccineum: Genomic Comparison of Closely Related Tanacetum-Family Plants.</title>
        <authorList>
            <person name="Yamashiro T."/>
            <person name="Shiraishi A."/>
            <person name="Nakayama K."/>
            <person name="Satake H."/>
        </authorList>
    </citation>
    <scope>NUCLEOTIDE SEQUENCE</scope>
</reference>
<dbReference type="InterPro" id="IPR001574">
    <property type="entry name" value="Ribosome_inactivat_prot"/>
</dbReference>
<keyword evidence="1" id="KW-0652">Protein synthesis inhibitor</keyword>
<keyword evidence="3" id="KW-1185">Reference proteome</keyword>
<accession>A0ABQ5BQI8</accession>
<keyword evidence="1" id="KW-0800">Toxin</keyword>
<reference evidence="2" key="2">
    <citation type="submission" date="2022-01" db="EMBL/GenBank/DDBJ databases">
        <authorList>
            <person name="Yamashiro T."/>
            <person name="Shiraishi A."/>
            <person name="Satake H."/>
            <person name="Nakayama K."/>
        </authorList>
    </citation>
    <scope>NUCLEOTIDE SEQUENCE</scope>
</reference>
<keyword evidence="1" id="KW-0378">Hydrolase</keyword>
<dbReference type="Gene3D" id="3.40.420.10">
    <property type="entry name" value="Ricin (A subunit), domain 1"/>
    <property type="match status" value="1"/>
</dbReference>
<dbReference type="InterPro" id="IPR036041">
    <property type="entry name" value="Ribosome-inact_prot_sf"/>
</dbReference>
<dbReference type="EC" id="3.2.2.22" evidence="1"/>
<dbReference type="InterPro" id="IPR016138">
    <property type="entry name" value="Ribosome_inactivat_prot_sub1"/>
</dbReference>
<evidence type="ECO:0000256" key="1">
    <source>
        <dbReference type="RuleBase" id="RU004915"/>
    </source>
</evidence>
<sequence length="129" mass="15104">MADENNYLDYGDSYVVLDLDKSLKNYKNFLVRMRKLRRSVPNDGELTSENLCNIILKYRGRKLTFKMNTHDYYLHGYKDNKDKLWELRISKDKVKRLRDSNPAGIGLTYTKLKGLKINRGSLISAFSFG</sequence>